<proteinExistence type="predicted"/>
<keyword evidence="3" id="KW-1185">Reference proteome</keyword>
<feature type="domain" description="Endonuclease GajA/Old nuclease/RecF-like AAA" evidence="1">
    <location>
        <begin position="267"/>
        <end position="400"/>
    </location>
</feature>
<dbReference type="Proteomes" id="UP001319921">
    <property type="component" value="Chromosome"/>
</dbReference>
<gene>
    <name evidence="2" type="ORF">SACC_29300</name>
</gene>
<evidence type="ECO:0000259" key="1">
    <source>
        <dbReference type="Pfam" id="PF13175"/>
    </source>
</evidence>
<sequence>MIYRVRAEQGLLVLNFDAEGYYAVDDHMNALNAYGEKDKLYVKVDSPTKYVYLIKFKKKGYPKDDVFMPIEFKVIKYEDCEKAVEIKEFNGVLINNENNSSAYLYSKKKLDAPFYVEVNYCYEGKADNFLIGLFTNEEPNSSALCNGKLLGGCERYYAKGSYAIGFDPVYSTKSLIFVDKDGSCYEYHVNKDLTGCNVIRIYAHSNMLFIRVDEFELPPIPVKGKSEGFIYIVGNSGALASIQRVNYVRVYEGEIHEVKGIEKVGYNEVEIRNFRGIEYGKLYLDRINVIIGANNAGKTTILDALYLLSDPYQKPPGFKNSLELLSYLHNVKKGNKFLYRFYNTEVSPRIKGDEIEVDISEIFSKSEEGRKEIKTLYMSYRLIPRYLKFIKENWEEISNYTEIFREIFDEVNEISNEEYLTMSLEPFAGEYTFYLIRKDGKRVRLNDIGEGIRIFIVSRILYEYLKPGLLLWDDIESHLNPALLGKITAWFTDIPSQVVVTTHNLYVAYEISKDGKCIAVDLKNGQLKVKEIEDLKRYLDTGIDPRKIV</sequence>
<dbReference type="InterPro" id="IPR051396">
    <property type="entry name" value="Bact_Antivir_Def_Nuclease"/>
</dbReference>
<dbReference type="SUPFAM" id="SSF52540">
    <property type="entry name" value="P-loop containing nucleoside triphosphate hydrolases"/>
    <property type="match status" value="1"/>
</dbReference>
<dbReference type="InterPro" id="IPR027417">
    <property type="entry name" value="P-loop_NTPase"/>
</dbReference>
<dbReference type="GeneID" id="68867654"/>
<protein>
    <recommendedName>
        <fullName evidence="1">Endonuclease GajA/Old nuclease/RecF-like AAA domain-containing protein</fullName>
    </recommendedName>
</protein>
<dbReference type="KEGG" id="scas:SACC_29300"/>
<dbReference type="PANTHER" id="PTHR43581">
    <property type="entry name" value="ATP/GTP PHOSPHATASE"/>
    <property type="match status" value="1"/>
</dbReference>
<reference evidence="2 3" key="1">
    <citation type="journal article" date="2022" name="Microbiol. Resour. Announc.">
        <title>Complete Genome Sequence of the Hyperthermophilic and Acidophilic Archaeon Saccharolobus caldissimus Strain HS-3T.</title>
        <authorList>
            <person name="Sakai H.D."/>
            <person name="Kurosawa N."/>
        </authorList>
    </citation>
    <scope>NUCLEOTIDE SEQUENCE [LARGE SCALE GENOMIC DNA]</scope>
    <source>
        <strain evidence="2 3">JCM32116</strain>
    </source>
</reference>
<name>A0AAQ4CVT2_9CREN</name>
<dbReference type="RefSeq" id="WP_229570452.1">
    <property type="nucleotide sequence ID" value="NZ_AP025226.1"/>
</dbReference>
<dbReference type="Gene3D" id="3.40.50.300">
    <property type="entry name" value="P-loop containing nucleotide triphosphate hydrolases"/>
    <property type="match status" value="1"/>
</dbReference>
<dbReference type="EMBL" id="AP025226">
    <property type="protein sequence ID" value="BDB99913.1"/>
    <property type="molecule type" value="Genomic_DNA"/>
</dbReference>
<evidence type="ECO:0000313" key="3">
    <source>
        <dbReference type="Proteomes" id="UP001319921"/>
    </source>
</evidence>
<dbReference type="Pfam" id="PF13175">
    <property type="entry name" value="AAA_15"/>
    <property type="match status" value="1"/>
</dbReference>
<dbReference type="GO" id="GO:0005524">
    <property type="term" value="F:ATP binding"/>
    <property type="evidence" value="ECO:0007669"/>
    <property type="project" value="InterPro"/>
</dbReference>
<dbReference type="GO" id="GO:0016887">
    <property type="term" value="F:ATP hydrolysis activity"/>
    <property type="evidence" value="ECO:0007669"/>
    <property type="project" value="InterPro"/>
</dbReference>
<dbReference type="PANTHER" id="PTHR43581:SF4">
    <property type="entry name" value="ATP_GTP PHOSPHATASE"/>
    <property type="match status" value="1"/>
</dbReference>
<accession>A0AAQ4CVT2</accession>
<dbReference type="AlphaFoldDB" id="A0AAQ4CVT2"/>
<dbReference type="InterPro" id="IPR041685">
    <property type="entry name" value="AAA_GajA/Old/RecF-like"/>
</dbReference>
<organism evidence="2 3">
    <name type="scientific">Saccharolobus caldissimus</name>
    <dbReference type="NCBI Taxonomy" id="1702097"/>
    <lineage>
        <taxon>Archaea</taxon>
        <taxon>Thermoproteota</taxon>
        <taxon>Thermoprotei</taxon>
        <taxon>Sulfolobales</taxon>
        <taxon>Sulfolobaceae</taxon>
        <taxon>Saccharolobus</taxon>
    </lineage>
</organism>
<evidence type="ECO:0000313" key="2">
    <source>
        <dbReference type="EMBL" id="BDB99913.1"/>
    </source>
</evidence>